<dbReference type="RefSeq" id="WP_091645968.1">
    <property type="nucleotide sequence ID" value="NZ_FOEG01000011.1"/>
</dbReference>
<evidence type="ECO:0000259" key="3">
    <source>
        <dbReference type="Pfam" id="PF13406"/>
    </source>
</evidence>
<dbReference type="PANTHER" id="PTHR30163:SF9">
    <property type="entry name" value="MEMBRANE-BOUND LYTIC MUREIN TRANSGLYCOSYLASE B"/>
    <property type="match status" value="1"/>
</dbReference>
<feature type="domain" description="Transglycosylase SLT" evidence="3">
    <location>
        <begin position="33"/>
        <end position="323"/>
    </location>
</feature>
<sequence length="332" mass="36771">MHRLATRVTLMLAALAVSPVTASDTPNTVDPTAVQAFVDDITSEHGLERTDVESLLGDARHQQDIIDAIRSPAEALPWYRYQRIFLQDDRIEEGVAFWNENSAILDRVHDEFGVDPAVVVAIVGVETRYGEHPGQHRVLDALYTLAFDYPPRSSFFRSELAHFLLLVEEEGLDPHEIRGSYAGAMGMPQFISSSYRHYAVDGSGSGQRDLMNDTEDALASVGNYFREHRWRPGEPVASPAHVADGVDTEPFLGDGQRPTTTIGELRAAGVTPEADYADDAEAVLLELDGPEGTEHWVGLYNFYVITRYNHSPLYALAAFQLAEAIRDQRGTD</sequence>
<feature type="chain" id="PRO_5011451874" evidence="2">
    <location>
        <begin position="23"/>
        <end position="332"/>
    </location>
</feature>
<evidence type="ECO:0000313" key="4">
    <source>
        <dbReference type="EMBL" id="SEP13158.1"/>
    </source>
</evidence>
<accession>A0A1H8VE59</accession>
<feature type="active site" evidence="1">
    <location>
        <position position="126"/>
    </location>
</feature>
<dbReference type="InterPro" id="IPR043426">
    <property type="entry name" value="MltB-like"/>
</dbReference>
<evidence type="ECO:0000256" key="1">
    <source>
        <dbReference type="PIRSR" id="PIRSR611757-1"/>
    </source>
</evidence>
<dbReference type="InterPro" id="IPR023346">
    <property type="entry name" value="Lysozyme-like_dom_sf"/>
</dbReference>
<keyword evidence="5" id="KW-1185">Reference proteome</keyword>
<dbReference type="SUPFAM" id="SSF53955">
    <property type="entry name" value="Lysozyme-like"/>
    <property type="match status" value="1"/>
</dbReference>
<dbReference type="OrthoDB" id="9772911at2"/>
<dbReference type="GO" id="GO:0009253">
    <property type="term" value="P:peptidoglycan catabolic process"/>
    <property type="evidence" value="ECO:0007669"/>
    <property type="project" value="TreeGrafter"/>
</dbReference>
<evidence type="ECO:0000256" key="2">
    <source>
        <dbReference type="SAM" id="SignalP"/>
    </source>
</evidence>
<dbReference type="NCBIfam" id="TIGR02282">
    <property type="entry name" value="MltB"/>
    <property type="match status" value="1"/>
</dbReference>
<dbReference type="STRING" id="406100.SAMN04488052_11168"/>
<dbReference type="Proteomes" id="UP000199657">
    <property type="component" value="Unassembled WGS sequence"/>
</dbReference>
<dbReference type="FunFam" id="1.10.8.350:FF:000001">
    <property type="entry name" value="Lytic murein transglycosylase B"/>
    <property type="match status" value="1"/>
</dbReference>
<proteinExistence type="predicted"/>
<dbReference type="EMBL" id="FOEG01000011">
    <property type="protein sequence ID" value="SEP13158.1"/>
    <property type="molecule type" value="Genomic_DNA"/>
</dbReference>
<protein>
    <submittedName>
        <fullName evidence="4">Membrane-bound lytic murein transglycosylase B</fullName>
    </submittedName>
</protein>
<evidence type="ECO:0000313" key="5">
    <source>
        <dbReference type="Proteomes" id="UP000199657"/>
    </source>
</evidence>
<organism evidence="4 5">
    <name type="scientific">Aquisalimonas asiatica</name>
    <dbReference type="NCBI Taxonomy" id="406100"/>
    <lineage>
        <taxon>Bacteria</taxon>
        <taxon>Pseudomonadati</taxon>
        <taxon>Pseudomonadota</taxon>
        <taxon>Gammaproteobacteria</taxon>
        <taxon>Chromatiales</taxon>
        <taxon>Ectothiorhodospiraceae</taxon>
        <taxon>Aquisalimonas</taxon>
    </lineage>
</organism>
<dbReference type="Gene3D" id="1.10.8.350">
    <property type="entry name" value="Bacterial muramidase"/>
    <property type="match status" value="1"/>
</dbReference>
<dbReference type="Gene3D" id="1.10.530.10">
    <property type="match status" value="1"/>
</dbReference>
<dbReference type="InterPro" id="IPR011757">
    <property type="entry name" value="Lytic_transglycosylase_MltB"/>
</dbReference>
<dbReference type="PANTHER" id="PTHR30163">
    <property type="entry name" value="MEMBRANE-BOUND LYTIC MUREIN TRANSGLYCOSYLASE B"/>
    <property type="match status" value="1"/>
</dbReference>
<dbReference type="InterPro" id="IPR031304">
    <property type="entry name" value="SLT_2"/>
</dbReference>
<dbReference type="AlphaFoldDB" id="A0A1H8VE59"/>
<reference evidence="4 5" key="1">
    <citation type="submission" date="2016-10" db="EMBL/GenBank/DDBJ databases">
        <authorList>
            <person name="de Groot N.N."/>
        </authorList>
    </citation>
    <scope>NUCLEOTIDE SEQUENCE [LARGE SCALE GENOMIC DNA]</scope>
    <source>
        <strain evidence="4 5">CGMCC 1.6291</strain>
    </source>
</reference>
<name>A0A1H8VE59_9GAMM</name>
<keyword evidence="2" id="KW-0732">Signal</keyword>
<dbReference type="GO" id="GO:0008933">
    <property type="term" value="F:peptidoglycan lytic transglycosylase activity"/>
    <property type="evidence" value="ECO:0007669"/>
    <property type="project" value="TreeGrafter"/>
</dbReference>
<feature type="signal peptide" evidence="2">
    <location>
        <begin position="1"/>
        <end position="22"/>
    </location>
</feature>
<dbReference type="Pfam" id="PF13406">
    <property type="entry name" value="SLT_2"/>
    <property type="match status" value="1"/>
</dbReference>
<dbReference type="CDD" id="cd13399">
    <property type="entry name" value="Slt35-like"/>
    <property type="match status" value="1"/>
</dbReference>
<gene>
    <name evidence="4" type="ORF">SAMN04488052_11168</name>
</gene>